<sequence length="43" mass="4525">MKVAPATSPSVRTCAALPSVRRLALPSKSKSPAHVFRSGFVLC</sequence>
<name>A0A0E9RJ91_ANGAN</name>
<reference evidence="1" key="2">
    <citation type="journal article" date="2015" name="Fish Shellfish Immunol.">
        <title>Early steps in the European eel (Anguilla anguilla)-Vibrio vulnificus interaction in the gills: Role of the RtxA13 toxin.</title>
        <authorList>
            <person name="Callol A."/>
            <person name="Pajuelo D."/>
            <person name="Ebbesson L."/>
            <person name="Teles M."/>
            <person name="MacKenzie S."/>
            <person name="Amaro C."/>
        </authorList>
    </citation>
    <scope>NUCLEOTIDE SEQUENCE</scope>
</reference>
<evidence type="ECO:0000313" key="1">
    <source>
        <dbReference type="EMBL" id="JAH28525.1"/>
    </source>
</evidence>
<dbReference type="EMBL" id="GBXM01080052">
    <property type="protein sequence ID" value="JAH28525.1"/>
    <property type="molecule type" value="Transcribed_RNA"/>
</dbReference>
<proteinExistence type="predicted"/>
<dbReference type="AlphaFoldDB" id="A0A0E9RJ91"/>
<organism evidence="1">
    <name type="scientific">Anguilla anguilla</name>
    <name type="common">European freshwater eel</name>
    <name type="synonym">Muraena anguilla</name>
    <dbReference type="NCBI Taxonomy" id="7936"/>
    <lineage>
        <taxon>Eukaryota</taxon>
        <taxon>Metazoa</taxon>
        <taxon>Chordata</taxon>
        <taxon>Craniata</taxon>
        <taxon>Vertebrata</taxon>
        <taxon>Euteleostomi</taxon>
        <taxon>Actinopterygii</taxon>
        <taxon>Neopterygii</taxon>
        <taxon>Teleostei</taxon>
        <taxon>Anguilliformes</taxon>
        <taxon>Anguillidae</taxon>
        <taxon>Anguilla</taxon>
    </lineage>
</organism>
<accession>A0A0E9RJ91</accession>
<protein>
    <submittedName>
        <fullName evidence="1">Uncharacterized protein</fullName>
    </submittedName>
</protein>
<reference evidence="1" key="1">
    <citation type="submission" date="2014-11" db="EMBL/GenBank/DDBJ databases">
        <authorList>
            <person name="Amaro Gonzalez C."/>
        </authorList>
    </citation>
    <scope>NUCLEOTIDE SEQUENCE</scope>
</reference>